<dbReference type="PANTHER" id="PTHR12110:SF41">
    <property type="entry name" value="INOSOSE DEHYDRATASE"/>
    <property type="match status" value="1"/>
</dbReference>
<feature type="domain" description="Xylose isomerase-like TIM barrel" evidence="1">
    <location>
        <begin position="23"/>
        <end position="248"/>
    </location>
</feature>
<dbReference type="PANTHER" id="PTHR12110">
    <property type="entry name" value="HYDROXYPYRUVATE ISOMERASE"/>
    <property type="match status" value="1"/>
</dbReference>
<keyword evidence="3" id="KW-1185">Reference proteome</keyword>
<dbReference type="RefSeq" id="WP_245082442.1">
    <property type="nucleotide sequence ID" value="NZ_BSOP01000027.1"/>
</dbReference>
<accession>A0ABQ5ZH20</accession>
<dbReference type="EMBL" id="BSOP01000027">
    <property type="protein sequence ID" value="GLR52120.1"/>
    <property type="molecule type" value="Genomic_DNA"/>
</dbReference>
<sequence>MTERIVSASGAPYDGHSRERMLESLARLGFTHVEPAFIVGYTEPFDETAFLPAEAEAWRRAMGAAGLACHAMSSHIDLGLDDAVEVFTGRMEFAAALGAKVIATNASAQAREAAFRRNIDSLLKRAERLGLVIALENPGDGSDNLINTAADGVALVAAYASPWLRLNYDAANTASHRPDFGDFAGDAVRALPASAHAHIKDVRRTDRGWFFTPVGEGTIGCVRLLSAVAALPDFPVSIELPLRLHRDPNARPVRQAEPVALETIENALARSLRTVREALAACG</sequence>
<proteinExistence type="predicted"/>
<organism evidence="2 3">
    <name type="scientific">Shinella yambaruensis</name>
    <dbReference type="NCBI Taxonomy" id="415996"/>
    <lineage>
        <taxon>Bacteria</taxon>
        <taxon>Pseudomonadati</taxon>
        <taxon>Pseudomonadota</taxon>
        <taxon>Alphaproteobacteria</taxon>
        <taxon>Hyphomicrobiales</taxon>
        <taxon>Rhizobiaceae</taxon>
        <taxon>Shinella</taxon>
    </lineage>
</organism>
<dbReference type="Proteomes" id="UP001156702">
    <property type="component" value="Unassembled WGS sequence"/>
</dbReference>
<dbReference type="InterPro" id="IPR013022">
    <property type="entry name" value="Xyl_isomerase-like_TIM-brl"/>
</dbReference>
<evidence type="ECO:0000259" key="1">
    <source>
        <dbReference type="Pfam" id="PF01261"/>
    </source>
</evidence>
<name>A0ABQ5ZH20_9HYPH</name>
<dbReference type="SUPFAM" id="SSF51658">
    <property type="entry name" value="Xylose isomerase-like"/>
    <property type="match status" value="1"/>
</dbReference>
<comment type="caution">
    <text evidence="2">The sequence shown here is derived from an EMBL/GenBank/DDBJ whole genome shotgun (WGS) entry which is preliminary data.</text>
</comment>
<evidence type="ECO:0000313" key="2">
    <source>
        <dbReference type="EMBL" id="GLR52120.1"/>
    </source>
</evidence>
<dbReference type="Pfam" id="PF01261">
    <property type="entry name" value="AP_endonuc_2"/>
    <property type="match status" value="1"/>
</dbReference>
<dbReference type="Gene3D" id="3.20.20.150">
    <property type="entry name" value="Divalent-metal-dependent TIM barrel enzymes"/>
    <property type="match status" value="1"/>
</dbReference>
<gene>
    <name evidence="2" type="ORF">GCM10007923_33330</name>
</gene>
<dbReference type="InterPro" id="IPR050312">
    <property type="entry name" value="IolE/XylAMocC-like"/>
</dbReference>
<dbReference type="InterPro" id="IPR036237">
    <property type="entry name" value="Xyl_isomerase-like_sf"/>
</dbReference>
<reference evidence="3" key="1">
    <citation type="journal article" date="2019" name="Int. J. Syst. Evol. Microbiol.">
        <title>The Global Catalogue of Microorganisms (GCM) 10K type strain sequencing project: providing services to taxonomists for standard genome sequencing and annotation.</title>
        <authorList>
            <consortium name="The Broad Institute Genomics Platform"/>
            <consortium name="The Broad Institute Genome Sequencing Center for Infectious Disease"/>
            <person name="Wu L."/>
            <person name="Ma J."/>
        </authorList>
    </citation>
    <scope>NUCLEOTIDE SEQUENCE [LARGE SCALE GENOMIC DNA]</scope>
    <source>
        <strain evidence="3">NBRC 102122</strain>
    </source>
</reference>
<protein>
    <recommendedName>
        <fullName evidence="1">Xylose isomerase-like TIM barrel domain-containing protein</fullName>
    </recommendedName>
</protein>
<evidence type="ECO:0000313" key="3">
    <source>
        <dbReference type="Proteomes" id="UP001156702"/>
    </source>
</evidence>